<protein>
    <submittedName>
        <fullName evidence="4">Major allergen Pru ar 1-like</fullName>
    </submittedName>
</protein>
<dbReference type="Pfam" id="PF00407">
    <property type="entry name" value="Bet_v_1"/>
    <property type="match status" value="1"/>
</dbReference>
<comment type="similarity">
    <text evidence="1 2">Belongs to the BetVI family.</text>
</comment>
<dbReference type="InterPro" id="IPR050279">
    <property type="entry name" value="Plant_def-hormone_signal"/>
</dbReference>
<dbReference type="PROSITE" id="PS00451">
    <property type="entry name" value="PATHOGENESIS_BETVI"/>
    <property type="match status" value="1"/>
</dbReference>
<gene>
    <name evidence="4" type="ORF">AAHA92_16409</name>
</gene>
<comment type="caution">
    <text evidence="4">The sequence shown here is derived from an EMBL/GenBank/DDBJ whole genome shotgun (WGS) entry which is preliminary data.</text>
</comment>
<dbReference type="InterPro" id="IPR024949">
    <property type="entry name" value="Bet_v_I_allergen"/>
</dbReference>
<keyword evidence="5" id="KW-1185">Reference proteome</keyword>
<dbReference type="GO" id="GO:0006952">
    <property type="term" value="P:defense response"/>
    <property type="evidence" value="ECO:0007669"/>
    <property type="project" value="UniProtKB-KW"/>
</dbReference>
<dbReference type="SUPFAM" id="SSF55961">
    <property type="entry name" value="Bet v1-like"/>
    <property type="match status" value="1"/>
</dbReference>
<dbReference type="Proteomes" id="UP001567538">
    <property type="component" value="Unassembled WGS sequence"/>
</dbReference>
<dbReference type="EMBL" id="JBEAFC010000007">
    <property type="protein sequence ID" value="KAL1548134.1"/>
    <property type="molecule type" value="Genomic_DNA"/>
</dbReference>
<dbReference type="Gene3D" id="3.30.530.20">
    <property type="match status" value="1"/>
</dbReference>
<organism evidence="4 5">
    <name type="scientific">Salvia divinorum</name>
    <name type="common">Maria pastora</name>
    <name type="synonym">Diviner's sage</name>
    <dbReference type="NCBI Taxonomy" id="28513"/>
    <lineage>
        <taxon>Eukaryota</taxon>
        <taxon>Viridiplantae</taxon>
        <taxon>Streptophyta</taxon>
        <taxon>Embryophyta</taxon>
        <taxon>Tracheophyta</taxon>
        <taxon>Spermatophyta</taxon>
        <taxon>Magnoliopsida</taxon>
        <taxon>eudicotyledons</taxon>
        <taxon>Gunneridae</taxon>
        <taxon>Pentapetalae</taxon>
        <taxon>asterids</taxon>
        <taxon>lamiids</taxon>
        <taxon>Lamiales</taxon>
        <taxon>Lamiaceae</taxon>
        <taxon>Nepetoideae</taxon>
        <taxon>Mentheae</taxon>
        <taxon>Salviinae</taxon>
        <taxon>Salvia</taxon>
        <taxon>Salvia subgen. Calosphace</taxon>
    </lineage>
</organism>
<evidence type="ECO:0000256" key="2">
    <source>
        <dbReference type="RuleBase" id="RU000409"/>
    </source>
</evidence>
<accession>A0ABD1GVF2</accession>
<keyword evidence="2" id="KW-0568">Pathogenesis-related protein</keyword>
<evidence type="ECO:0000313" key="4">
    <source>
        <dbReference type="EMBL" id="KAL1548134.1"/>
    </source>
</evidence>
<proteinExistence type="inferred from homology"/>
<dbReference type="CDD" id="cd07816">
    <property type="entry name" value="Bet_v1-like"/>
    <property type="match status" value="1"/>
</dbReference>
<name>A0ABD1GVF2_SALDI</name>
<dbReference type="InterPro" id="IPR000916">
    <property type="entry name" value="Bet_v_I/MLP"/>
</dbReference>
<dbReference type="PANTHER" id="PTHR31213:SF55">
    <property type="entry name" value="STRESS-INDUCED PROTEIN SAM22"/>
    <property type="match status" value="1"/>
</dbReference>
<dbReference type="AlphaFoldDB" id="A0ABD1GVF2"/>
<evidence type="ECO:0000256" key="1">
    <source>
        <dbReference type="ARBA" id="ARBA00009744"/>
    </source>
</evidence>
<reference evidence="4 5" key="1">
    <citation type="submission" date="2024-06" db="EMBL/GenBank/DDBJ databases">
        <title>A chromosome level genome sequence of Diviner's sage (Salvia divinorum).</title>
        <authorList>
            <person name="Ford S.A."/>
            <person name="Ro D.-K."/>
            <person name="Ness R.W."/>
            <person name="Phillips M.A."/>
        </authorList>
    </citation>
    <scope>NUCLEOTIDE SEQUENCE [LARGE SCALE GENOMIC DNA]</scope>
    <source>
        <strain evidence="4">SAF-2024a</strain>
        <tissue evidence="4">Leaf</tissue>
    </source>
</reference>
<evidence type="ECO:0000259" key="3">
    <source>
        <dbReference type="SMART" id="SM01037"/>
    </source>
</evidence>
<dbReference type="PRINTS" id="PR00634">
    <property type="entry name" value="BETALLERGEN"/>
</dbReference>
<dbReference type="PANTHER" id="PTHR31213">
    <property type="entry name" value="OS08G0374000 PROTEIN-RELATED"/>
    <property type="match status" value="1"/>
</dbReference>
<dbReference type="FunFam" id="3.30.530.20:FF:000007">
    <property type="entry name" value="Major pollen allergen Bet v 1-A"/>
    <property type="match status" value="1"/>
</dbReference>
<sequence>MGVVTYEYEVVSTISPSRLFKSFILDSDNLIPKVVPGAFKSFEILEGDGGVGTIKLITFGEGSQFKFAKHKVEEIDEANCTYKYSVIEGDALGDEIESISYVVKVDAGPDGGSVVKTTSSYHTKTEHHSITVEKIKEGKEKAKAIFHAIEAHLHAHPHEY</sequence>
<dbReference type="InterPro" id="IPR023393">
    <property type="entry name" value="START-like_dom_sf"/>
</dbReference>
<feature type="domain" description="Bet v I/Major latex protein" evidence="3">
    <location>
        <begin position="1"/>
        <end position="156"/>
    </location>
</feature>
<evidence type="ECO:0000313" key="5">
    <source>
        <dbReference type="Proteomes" id="UP001567538"/>
    </source>
</evidence>
<keyword evidence="2" id="KW-0611">Plant defense</keyword>
<dbReference type="SMART" id="SM01037">
    <property type="entry name" value="Bet_v_1"/>
    <property type="match status" value="1"/>
</dbReference>